<feature type="chain" id="PRO_5045053832" evidence="2">
    <location>
        <begin position="20"/>
        <end position="260"/>
    </location>
</feature>
<feature type="signal peptide" evidence="2">
    <location>
        <begin position="1"/>
        <end position="19"/>
    </location>
</feature>
<dbReference type="InterPro" id="IPR001638">
    <property type="entry name" value="Solute-binding_3/MltF_N"/>
</dbReference>
<evidence type="ECO:0000256" key="1">
    <source>
        <dbReference type="SAM" id="MobiDB-lite"/>
    </source>
</evidence>
<evidence type="ECO:0000313" key="5">
    <source>
        <dbReference type="Proteomes" id="UP001221208"/>
    </source>
</evidence>
<comment type="caution">
    <text evidence="4">The sequence shown here is derived from an EMBL/GenBank/DDBJ whole genome shotgun (WGS) entry which is preliminary data.</text>
</comment>
<feature type="domain" description="Solute-binding protein family 3/N-terminal" evidence="3">
    <location>
        <begin position="21"/>
        <end position="242"/>
    </location>
</feature>
<dbReference type="RefSeq" id="WP_273673183.1">
    <property type="nucleotide sequence ID" value="NZ_JAQQXR010000008.1"/>
</dbReference>
<dbReference type="Pfam" id="PF00497">
    <property type="entry name" value="SBP_bac_3"/>
    <property type="match status" value="1"/>
</dbReference>
<organism evidence="4 5">
    <name type="scientific">Janthinobacterium fluminis</name>
    <dbReference type="NCBI Taxonomy" id="2987524"/>
    <lineage>
        <taxon>Bacteria</taxon>
        <taxon>Pseudomonadati</taxon>
        <taxon>Pseudomonadota</taxon>
        <taxon>Betaproteobacteria</taxon>
        <taxon>Burkholderiales</taxon>
        <taxon>Oxalobacteraceae</taxon>
        <taxon>Janthinobacterium</taxon>
    </lineage>
</organism>
<feature type="region of interest" description="Disordered" evidence="1">
    <location>
        <begin position="241"/>
        <end position="260"/>
    </location>
</feature>
<accession>A0ABT5K4B0</accession>
<dbReference type="Proteomes" id="UP001221208">
    <property type="component" value="Unassembled WGS sequence"/>
</dbReference>
<protein>
    <submittedName>
        <fullName evidence="4">Transporter substrate-binding domain-containing protein</fullName>
    </submittedName>
</protein>
<dbReference type="SUPFAM" id="SSF53850">
    <property type="entry name" value="Periplasmic binding protein-like II"/>
    <property type="match status" value="1"/>
</dbReference>
<evidence type="ECO:0000313" key="4">
    <source>
        <dbReference type="EMBL" id="MDC8759798.1"/>
    </source>
</evidence>
<sequence>MSICLGALALLGAAPAARATELRILTEENPPISFSEQGKAAGLGVDLVDDIQRRLKSHQAVQVLPWARAYAMLQQEPNIALFATMRTAEREAQFKWVGPIATVKTSFYARRGDGVHLANLAEAKAAGVILVPREYYSHQVLNHLGFVNLQAVSRPDIMVRMLMAGRRGLMVGDNLTIAALLQNVGAKAGDAEPVYTFMESQYYIAFSRQSADALVQQWQASLDEMKRDGRFAAIYAKWLPGETPPGLRPNAPAEPGAAGK</sequence>
<dbReference type="EMBL" id="JAQQXR010000008">
    <property type="protein sequence ID" value="MDC8759798.1"/>
    <property type="molecule type" value="Genomic_DNA"/>
</dbReference>
<reference evidence="4 5" key="1">
    <citation type="submission" date="2022-10" db="EMBL/GenBank/DDBJ databases">
        <title>Janthinobacterium sp. hw3 Genome sequencing.</title>
        <authorList>
            <person name="Park S."/>
        </authorList>
    </citation>
    <scope>NUCLEOTIDE SEQUENCE [LARGE SCALE GENOMIC DNA]</scope>
    <source>
        <strain evidence="5">hw3</strain>
    </source>
</reference>
<dbReference type="SMART" id="SM00062">
    <property type="entry name" value="PBPb"/>
    <property type="match status" value="1"/>
</dbReference>
<dbReference type="Gene3D" id="3.40.190.10">
    <property type="entry name" value="Periplasmic binding protein-like II"/>
    <property type="match status" value="2"/>
</dbReference>
<evidence type="ECO:0000256" key="2">
    <source>
        <dbReference type="SAM" id="SignalP"/>
    </source>
</evidence>
<name>A0ABT5K4B0_9BURK</name>
<dbReference type="PANTHER" id="PTHR38834:SF3">
    <property type="entry name" value="SOLUTE-BINDING PROTEIN FAMILY 3_N-TERMINAL DOMAIN-CONTAINING PROTEIN"/>
    <property type="match status" value="1"/>
</dbReference>
<evidence type="ECO:0000259" key="3">
    <source>
        <dbReference type="SMART" id="SM00062"/>
    </source>
</evidence>
<dbReference type="PANTHER" id="PTHR38834">
    <property type="entry name" value="PERIPLASMIC SUBSTRATE BINDING PROTEIN FAMILY 3"/>
    <property type="match status" value="1"/>
</dbReference>
<keyword evidence="2" id="KW-0732">Signal</keyword>
<proteinExistence type="predicted"/>
<gene>
    <name evidence="4" type="ORF">OIK44_19615</name>
</gene>
<keyword evidence="5" id="KW-1185">Reference proteome</keyword>